<sequence>MKKGGVIMELIGYISSVFGILGTAYGLFQHFYHNQIKFYFFITKLFNRKKAVKFSVLSRATIDELDIKSLAKSVRDNYTESKKVNSSNNSITINMGDFIASINFDDFPADEFGENFSIECFVTTTNYKNAINTVDDYIDFCKFIKNKLNIDSFMYTLTIDYSKVKNPYLSADIGALKSGYIKKLLCVIDTNFISENNINDEVIISKNKLNFTSKNDIQVYKVAEKFMIV</sequence>
<keyword evidence="1" id="KW-0812">Transmembrane</keyword>
<keyword evidence="1" id="KW-1133">Transmembrane helix</keyword>
<dbReference type="RefSeq" id="WP_373446085.1">
    <property type="nucleotide sequence ID" value="NZ_CP138333.2"/>
</dbReference>
<evidence type="ECO:0000313" key="3">
    <source>
        <dbReference type="Proteomes" id="UP001455384"/>
    </source>
</evidence>
<evidence type="ECO:0000256" key="1">
    <source>
        <dbReference type="SAM" id="Phobius"/>
    </source>
</evidence>
<keyword evidence="3" id="KW-1185">Reference proteome</keyword>
<evidence type="ECO:0000313" key="2">
    <source>
        <dbReference type="EMBL" id="WZX29558.2"/>
    </source>
</evidence>
<dbReference type="Proteomes" id="UP001455384">
    <property type="component" value="Chromosome"/>
</dbReference>
<feature type="transmembrane region" description="Helical" evidence="1">
    <location>
        <begin position="6"/>
        <end position="28"/>
    </location>
</feature>
<keyword evidence="1" id="KW-0472">Membrane</keyword>
<gene>
    <name evidence="2" type="ORF">RQP18_13080</name>
</gene>
<reference evidence="3" key="1">
    <citation type="submission" date="2023-10" db="EMBL/GenBank/DDBJ databases">
        <title>Genome analysis and identification of Salinococcus sp. Bachu38 nov., a PGPR from the rhizosphere of Tamarix.</title>
        <authorList>
            <person name="Liang Z."/>
            <person name="Zhang X."/>
            <person name="Jia J."/>
            <person name="Chen X."/>
            <person name="Wang Y."/>
            <person name="Wang Q."/>
            <person name="Wang R."/>
        </authorList>
    </citation>
    <scope>NUCLEOTIDE SEQUENCE [LARGE SCALE GENOMIC DNA]</scope>
    <source>
        <strain evidence="3">Bachu38</strain>
    </source>
</reference>
<protein>
    <submittedName>
        <fullName evidence="2">Uncharacterized protein</fullName>
    </submittedName>
</protein>
<name>A0ABZ3CIA9_9STAP</name>
<organism evidence="2 3">
    <name type="scientific">Salinicoccus bachuensis</name>
    <dbReference type="NCBI Taxonomy" id="3136731"/>
    <lineage>
        <taxon>Bacteria</taxon>
        <taxon>Bacillati</taxon>
        <taxon>Bacillota</taxon>
        <taxon>Bacilli</taxon>
        <taxon>Bacillales</taxon>
        <taxon>Staphylococcaceae</taxon>
        <taxon>Salinicoccus</taxon>
    </lineage>
</organism>
<dbReference type="EMBL" id="CP138333">
    <property type="protein sequence ID" value="WZX29558.2"/>
    <property type="molecule type" value="Genomic_DNA"/>
</dbReference>
<accession>A0ABZ3CIA9</accession>
<proteinExistence type="predicted"/>